<name>A0A3A8JFI9_9BACT</name>
<keyword evidence="8" id="KW-0276">Fatty acid metabolism</keyword>
<dbReference type="GO" id="GO:0004316">
    <property type="term" value="F:3-oxoacyl-[acyl-carrier-protein] reductase (NADPH) activity"/>
    <property type="evidence" value="ECO:0007669"/>
    <property type="project" value="UniProtKB-UniRule"/>
</dbReference>
<keyword evidence="4 8" id="KW-0560">Oxidoreductase</keyword>
<dbReference type="AlphaFoldDB" id="A0A3A8JFI9"/>
<dbReference type="PANTHER" id="PTHR42879:SF2">
    <property type="entry name" value="3-OXOACYL-[ACYL-CARRIER-PROTEIN] REDUCTASE FABG"/>
    <property type="match status" value="1"/>
</dbReference>
<keyword evidence="8" id="KW-0443">Lipid metabolism</keyword>
<dbReference type="PROSITE" id="PS00061">
    <property type="entry name" value="ADH_SHORT"/>
    <property type="match status" value="1"/>
</dbReference>
<dbReference type="PRINTS" id="PR00080">
    <property type="entry name" value="SDRFAMILY"/>
</dbReference>
<dbReference type="InterPro" id="IPR050259">
    <property type="entry name" value="SDR"/>
</dbReference>
<keyword evidence="3 7" id="KW-0521">NADP</keyword>
<evidence type="ECO:0000256" key="6">
    <source>
        <dbReference type="PIRSR" id="PIRSR611284-1"/>
    </source>
</evidence>
<dbReference type="InterPro" id="IPR011284">
    <property type="entry name" value="3oxo_ACP_reduc"/>
</dbReference>
<organism evidence="10 11">
    <name type="scientific">Corallococcus terminator</name>
    <dbReference type="NCBI Taxonomy" id="2316733"/>
    <lineage>
        <taxon>Bacteria</taxon>
        <taxon>Pseudomonadati</taxon>
        <taxon>Myxococcota</taxon>
        <taxon>Myxococcia</taxon>
        <taxon>Myxococcales</taxon>
        <taxon>Cystobacterineae</taxon>
        <taxon>Myxococcaceae</taxon>
        <taxon>Corallococcus</taxon>
    </lineage>
</organism>
<feature type="binding site" evidence="7">
    <location>
        <begin position="157"/>
        <end position="161"/>
    </location>
    <ligand>
        <name>NADP(+)</name>
        <dbReference type="ChEBI" id="CHEBI:58349"/>
    </ligand>
</feature>
<evidence type="ECO:0000256" key="8">
    <source>
        <dbReference type="RuleBase" id="RU366074"/>
    </source>
</evidence>
<dbReference type="NCBIfam" id="NF009466">
    <property type="entry name" value="PRK12826.1-2"/>
    <property type="match status" value="1"/>
</dbReference>
<evidence type="ECO:0000313" key="11">
    <source>
        <dbReference type="Proteomes" id="UP000268094"/>
    </source>
</evidence>
<dbReference type="GO" id="GO:0006633">
    <property type="term" value="P:fatty acid biosynthetic process"/>
    <property type="evidence" value="ECO:0007669"/>
    <property type="project" value="UniProtKB-UniPathway"/>
</dbReference>
<dbReference type="PANTHER" id="PTHR42879">
    <property type="entry name" value="3-OXOACYL-(ACYL-CARRIER-PROTEIN) REDUCTASE"/>
    <property type="match status" value="1"/>
</dbReference>
<dbReference type="InterPro" id="IPR020904">
    <property type="entry name" value="Sc_DH/Rdtase_CS"/>
</dbReference>
<dbReference type="Pfam" id="PF13561">
    <property type="entry name" value="adh_short_C2"/>
    <property type="match status" value="1"/>
</dbReference>
<keyword evidence="8" id="KW-0275">Fatty acid biosynthesis</keyword>
<accession>A0A3A8JFI9</accession>
<evidence type="ECO:0000313" key="10">
    <source>
        <dbReference type="EMBL" id="RKG90630.1"/>
    </source>
</evidence>
<feature type="binding site" evidence="7">
    <location>
        <begin position="13"/>
        <end position="16"/>
    </location>
    <ligand>
        <name>NADP(+)</name>
        <dbReference type="ChEBI" id="CHEBI:58349"/>
    </ligand>
</feature>
<evidence type="ECO:0000256" key="7">
    <source>
        <dbReference type="PIRSR" id="PIRSR611284-2"/>
    </source>
</evidence>
<comment type="catalytic activity">
    <reaction evidence="5 8">
        <text>a (3R)-hydroxyacyl-[ACP] + NADP(+) = a 3-oxoacyl-[ACP] + NADPH + H(+)</text>
        <dbReference type="Rhea" id="RHEA:17397"/>
        <dbReference type="Rhea" id="RHEA-COMP:9916"/>
        <dbReference type="Rhea" id="RHEA-COMP:9945"/>
        <dbReference type="ChEBI" id="CHEBI:15378"/>
        <dbReference type="ChEBI" id="CHEBI:57783"/>
        <dbReference type="ChEBI" id="CHEBI:58349"/>
        <dbReference type="ChEBI" id="CHEBI:78776"/>
        <dbReference type="ChEBI" id="CHEBI:78827"/>
        <dbReference type="EC" id="1.1.1.100"/>
    </reaction>
</comment>
<dbReference type="SMART" id="SM00822">
    <property type="entry name" value="PKS_KR"/>
    <property type="match status" value="1"/>
</dbReference>
<dbReference type="InterPro" id="IPR036291">
    <property type="entry name" value="NAD(P)-bd_dom_sf"/>
</dbReference>
<feature type="active site" description="Proton acceptor" evidence="6">
    <location>
        <position position="157"/>
    </location>
</feature>
<dbReference type="RefSeq" id="WP_120540527.1">
    <property type="nucleotide sequence ID" value="NZ_RAVZ01000053.1"/>
</dbReference>
<keyword evidence="11" id="KW-1185">Reference proteome</keyword>
<dbReference type="Gene3D" id="3.40.50.720">
    <property type="entry name" value="NAD(P)-binding Rossmann-like Domain"/>
    <property type="match status" value="1"/>
</dbReference>
<protein>
    <recommendedName>
        <fullName evidence="8">3-oxoacyl-[acyl-carrier-protein] reductase</fullName>
        <ecNumber evidence="8">1.1.1.100</ecNumber>
    </recommendedName>
</protein>
<evidence type="ECO:0000256" key="1">
    <source>
        <dbReference type="ARBA" id="ARBA00002607"/>
    </source>
</evidence>
<dbReference type="UniPathway" id="UPA00094"/>
<dbReference type="Proteomes" id="UP000268094">
    <property type="component" value="Unassembled WGS sequence"/>
</dbReference>
<dbReference type="EMBL" id="RAVZ01000053">
    <property type="protein sequence ID" value="RKG90630.1"/>
    <property type="molecule type" value="Genomic_DNA"/>
</dbReference>
<dbReference type="CDD" id="cd05333">
    <property type="entry name" value="BKR_SDR_c"/>
    <property type="match status" value="1"/>
</dbReference>
<dbReference type="NCBIfam" id="TIGR01830">
    <property type="entry name" value="3oxo_ACP_reduc"/>
    <property type="match status" value="1"/>
</dbReference>
<dbReference type="FunFam" id="3.40.50.720:FF:000115">
    <property type="entry name" value="3-oxoacyl-[acyl-carrier-protein] reductase FabG"/>
    <property type="match status" value="1"/>
</dbReference>
<evidence type="ECO:0000256" key="3">
    <source>
        <dbReference type="ARBA" id="ARBA00022857"/>
    </source>
</evidence>
<comment type="similarity">
    <text evidence="2 8">Belongs to the short-chain dehydrogenases/reductases (SDR) family.</text>
</comment>
<dbReference type="InterPro" id="IPR057326">
    <property type="entry name" value="KR_dom"/>
</dbReference>
<gene>
    <name evidence="10" type="primary">fabG</name>
    <name evidence="10" type="ORF">D7V88_10725</name>
</gene>
<dbReference type="PRINTS" id="PR00081">
    <property type="entry name" value="GDHRDH"/>
</dbReference>
<comment type="subunit">
    <text evidence="8">Homotetramer.</text>
</comment>
<comment type="pathway">
    <text evidence="8">Lipid metabolism; fatty acid biosynthesis.</text>
</comment>
<reference evidence="11" key="1">
    <citation type="submission" date="2018-09" db="EMBL/GenBank/DDBJ databases">
        <authorList>
            <person name="Livingstone P.G."/>
            <person name="Whitworth D.E."/>
        </authorList>
    </citation>
    <scope>NUCLEOTIDE SEQUENCE [LARGE SCALE GENOMIC DNA]</scope>
    <source>
        <strain evidence="11">CA054A</strain>
    </source>
</reference>
<evidence type="ECO:0000256" key="5">
    <source>
        <dbReference type="ARBA" id="ARBA00048508"/>
    </source>
</evidence>
<comment type="caution">
    <text evidence="10">The sequence shown here is derived from an EMBL/GenBank/DDBJ whole genome shotgun (WGS) entry which is preliminary data.</text>
</comment>
<feature type="binding site" evidence="7">
    <location>
        <position position="190"/>
    </location>
    <ligand>
        <name>NADP(+)</name>
        <dbReference type="ChEBI" id="CHEBI:58349"/>
    </ligand>
</feature>
<evidence type="ECO:0000256" key="2">
    <source>
        <dbReference type="ARBA" id="ARBA00006484"/>
    </source>
</evidence>
<proteinExistence type="inferred from homology"/>
<comment type="function">
    <text evidence="1 8">Catalyzes the NADPH-dependent reduction of beta-ketoacyl-ACP substrates to beta-hydroxyacyl-ACP products, the first reductive step in the elongation cycle of fatty acid biosynthesis.</text>
</comment>
<feature type="domain" description="Ketoreductase" evidence="9">
    <location>
        <begin position="7"/>
        <end position="188"/>
    </location>
</feature>
<evidence type="ECO:0000256" key="4">
    <source>
        <dbReference type="ARBA" id="ARBA00023002"/>
    </source>
</evidence>
<dbReference type="InterPro" id="IPR002347">
    <property type="entry name" value="SDR_fam"/>
</dbReference>
<sequence length="249" mass="25819">MSGFKEKVVLVTGGSRGIGRAVALAFAKAGTSTVVISYVGNEAAAQETVGLLQQAGARAEAIRFDLLDTAACAGAVDGVIKTHGRLDVLVNNAGLAVDGLVMRVKDEDWDKQLDANLRGPFALIRAASRPMMKQRSGAIINITSVVGEMGNPGQSAYSAAKAGLIGMTKSVAKELASRNIRVNAVSPGFIATDMTSHLDDELRQKMVGGIPLARLGNPEEVAGAVVFLASDAASYITGEVLKVNGGMYM</sequence>
<dbReference type="OrthoDB" id="9804774at2"/>
<evidence type="ECO:0000259" key="9">
    <source>
        <dbReference type="SMART" id="SM00822"/>
    </source>
</evidence>
<dbReference type="NCBIfam" id="NF005559">
    <property type="entry name" value="PRK07231.1"/>
    <property type="match status" value="1"/>
</dbReference>
<dbReference type="SUPFAM" id="SSF51735">
    <property type="entry name" value="NAD(P)-binding Rossmann-fold domains"/>
    <property type="match status" value="1"/>
</dbReference>
<dbReference type="GO" id="GO:0051287">
    <property type="term" value="F:NAD binding"/>
    <property type="evidence" value="ECO:0007669"/>
    <property type="project" value="UniProtKB-UniRule"/>
</dbReference>
<dbReference type="EC" id="1.1.1.100" evidence="8"/>
<feature type="binding site" evidence="7">
    <location>
        <position position="92"/>
    </location>
    <ligand>
        <name>NADP(+)</name>
        <dbReference type="ChEBI" id="CHEBI:58349"/>
    </ligand>
</feature>
<keyword evidence="8" id="KW-0444">Lipid biosynthesis</keyword>